<evidence type="ECO:0000256" key="7">
    <source>
        <dbReference type="ARBA" id="ARBA00022806"/>
    </source>
</evidence>
<feature type="compositionally biased region" description="Low complexity" evidence="19">
    <location>
        <begin position="181"/>
        <end position="198"/>
    </location>
</feature>
<dbReference type="Pfam" id="PF00270">
    <property type="entry name" value="DEAD"/>
    <property type="match status" value="1"/>
</dbReference>
<comment type="catalytic activity">
    <reaction evidence="12">
        <text>ATP + H2O = ADP + phosphate + H(+)</text>
        <dbReference type="Rhea" id="RHEA:13065"/>
        <dbReference type="ChEBI" id="CHEBI:15377"/>
        <dbReference type="ChEBI" id="CHEBI:15378"/>
        <dbReference type="ChEBI" id="CHEBI:30616"/>
        <dbReference type="ChEBI" id="CHEBI:43474"/>
        <dbReference type="ChEBI" id="CHEBI:456216"/>
        <dbReference type="EC" id="3.6.4.13"/>
    </reaction>
</comment>
<dbReference type="InterPro" id="IPR014014">
    <property type="entry name" value="RNA_helicase_DEAD_Q_motif"/>
</dbReference>
<feature type="region of interest" description="Disordered" evidence="19">
    <location>
        <begin position="326"/>
        <end position="347"/>
    </location>
</feature>
<feature type="region of interest" description="Disordered" evidence="19">
    <location>
        <begin position="932"/>
        <end position="1081"/>
    </location>
</feature>
<organism evidence="23 24">
    <name type="scientific">Fukomys damarensis</name>
    <name type="common">Damaraland mole rat</name>
    <name type="synonym">Cryptomys damarensis</name>
    <dbReference type="NCBI Taxonomy" id="885580"/>
    <lineage>
        <taxon>Eukaryota</taxon>
        <taxon>Metazoa</taxon>
        <taxon>Chordata</taxon>
        <taxon>Craniata</taxon>
        <taxon>Vertebrata</taxon>
        <taxon>Euteleostomi</taxon>
        <taxon>Mammalia</taxon>
        <taxon>Eutheria</taxon>
        <taxon>Euarchontoglires</taxon>
        <taxon>Glires</taxon>
        <taxon>Rodentia</taxon>
        <taxon>Hystricomorpha</taxon>
        <taxon>Bathyergidae</taxon>
        <taxon>Fukomys</taxon>
    </lineage>
</organism>
<dbReference type="GO" id="GO:0003723">
    <property type="term" value="F:RNA binding"/>
    <property type="evidence" value="ECO:0007669"/>
    <property type="project" value="UniProtKB-KW"/>
</dbReference>
<dbReference type="AlphaFoldDB" id="A0A091CL56"/>
<dbReference type="GO" id="GO:0005737">
    <property type="term" value="C:cytoplasm"/>
    <property type="evidence" value="ECO:0007669"/>
    <property type="project" value="UniProtKB-SubCell"/>
</dbReference>
<dbReference type="SMART" id="SM00490">
    <property type="entry name" value="HELICc"/>
    <property type="match status" value="1"/>
</dbReference>
<keyword evidence="8" id="KW-0067">ATP-binding</keyword>
<evidence type="ECO:0000256" key="6">
    <source>
        <dbReference type="ARBA" id="ARBA00022801"/>
    </source>
</evidence>
<evidence type="ECO:0000256" key="15">
    <source>
        <dbReference type="ARBA" id="ARBA00062781"/>
    </source>
</evidence>
<evidence type="ECO:0000259" key="22">
    <source>
        <dbReference type="PROSITE" id="PS51195"/>
    </source>
</evidence>
<dbReference type="SUPFAM" id="SSF52540">
    <property type="entry name" value="P-loop containing nucleoside triphosphate hydrolases"/>
    <property type="match status" value="1"/>
</dbReference>
<dbReference type="GO" id="GO:0016787">
    <property type="term" value="F:hydrolase activity"/>
    <property type="evidence" value="ECO:0007669"/>
    <property type="project" value="UniProtKB-KW"/>
</dbReference>
<feature type="short sequence motif" description="Q motif" evidence="18">
    <location>
        <begin position="397"/>
        <end position="425"/>
    </location>
</feature>
<dbReference type="PROSITE" id="PS51195">
    <property type="entry name" value="Q_MOTIF"/>
    <property type="match status" value="1"/>
</dbReference>
<sequence>MSLPAKLKNWSGEKRDRVTGQATQSPLGLELLHRLTYPPGPRLTCTRGQNPARRSYSGYFQPACLSACPLLSPSRRSYVQFLLQHPDRVGSSSPLSTPQRAVTVSYVECVRLVRACARRGAQDAASGTARDLFLPGSVEVRSIIGTMNWNKGGPGTKRGFGFGGFAISAGKKEEPKLPQQSHSAFGATSSSSGFGKSAPPQLPSFYKIGSKRANFDEENAYFEDEEEDSSNVDLPYIPAENSPTRQQFHSKPADSDSDDDPLEAFMAEDQAARDMKRLEEKDKERKNVKGIRDDIEEEDDQEAYFRYMAENPTAGVVQEEEEDNLEYDSDGNPIAPSKKIIDPLPPIDHSEIDYPPFEKNFYNEHEEITNLTPQQLIDLRHKLNLRVSGAAPPRPGSSFAHFGFDEQLMHQIRKSEYTQPTPIQCQGVPVALSGRDMIGIAKTGSGKTAAFIWPMLIHIMDQKELEPGDGPIAVIVCPTRELCQQIHAECKRFGKAYNLRSVAVYGGGSMWEQAKALQEGAEIVVCTPGRLIDHVKKKATNLQRVSYLVFDEADRMFDMGFEYQVRSIASHVRPDRQTLLFSATFRKKIEKLARDILIDPIRVVQGDIGEANEDVTQIVEILHSGPSKWNWLTRRLVEFTSSGSVLLFVTKKANAEELANNLKQEGHNLGLLHGDMDQSERNKVISDFKKKDIPVLVATDVAARGLDIPSIKTVINYDVARDIDTHTHRIGRTGRAGEKGVAYTLLTPKDSNFAGDLVRNLEGANQHVSKELLDLAMQNAWFRKSRFKGGKGKKLNIGGGGLGYRERPGLGSENTDRGNNNNVMSNYEAYKPSTGAMGDRLTAMKAAFQSQYKSHFVAASLSNQKAGSSAAGPSGWTSAGSLNSVPTNSAQQGHNSPDSPIASAAKSILGFGNAGNISSAPVTYPSVGTQGANNAAAGNNSREGIGGGNGKRERYTENRGGSRHSHGESGNRHGDSPRHGDGGRHGDGYRYPESSSSSRHTDGHRHGENRHGGGAGRHGDSRGTNDGRNGESRKEGCNRESKMDPKVDSKMDPKVDSKTDKTADGFAVPEPPKRKKSRWDS</sequence>
<dbReference type="Proteomes" id="UP000028990">
    <property type="component" value="Unassembled WGS sequence"/>
</dbReference>
<protein>
    <recommendedName>
        <fullName evidence="16">ATP-dependent RNA helicase DDX42</fullName>
        <ecNumber evidence="3">3.6.4.13</ecNumber>
    </recommendedName>
    <alternativeName>
        <fullName evidence="17">DEAD box protein 42</fullName>
    </alternativeName>
</protein>
<keyword evidence="4" id="KW-0963">Cytoplasm</keyword>
<feature type="domain" description="DEAD-box RNA helicase Q" evidence="22">
    <location>
        <begin position="397"/>
        <end position="425"/>
    </location>
</feature>
<dbReference type="EMBL" id="KN125550">
    <property type="protein sequence ID" value="KFO18063.1"/>
    <property type="molecule type" value="Genomic_DNA"/>
</dbReference>
<evidence type="ECO:0000256" key="13">
    <source>
        <dbReference type="ARBA" id="ARBA00056108"/>
    </source>
</evidence>
<dbReference type="CDD" id="cd17952">
    <property type="entry name" value="DEADc_DDX42"/>
    <property type="match status" value="1"/>
</dbReference>
<dbReference type="FunFam" id="3.40.50.300:FF:000079">
    <property type="entry name" value="probable ATP-dependent RNA helicase DDX17"/>
    <property type="match status" value="1"/>
</dbReference>
<evidence type="ECO:0000256" key="3">
    <source>
        <dbReference type="ARBA" id="ARBA00012552"/>
    </source>
</evidence>
<dbReference type="GO" id="GO:0005524">
    <property type="term" value="F:ATP binding"/>
    <property type="evidence" value="ECO:0007669"/>
    <property type="project" value="UniProtKB-KW"/>
</dbReference>
<evidence type="ECO:0000256" key="2">
    <source>
        <dbReference type="ARBA" id="ARBA00004496"/>
    </source>
</evidence>
<feature type="region of interest" description="Disordered" evidence="19">
    <location>
        <begin position="172"/>
        <end position="201"/>
    </location>
</feature>
<feature type="domain" description="Helicase ATP-binding" evidence="20">
    <location>
        <begin position="428"/>
        <end position="603"/>
    </location>
</feature>
<feature type="region of interest" description="Disordered" evidence="19">
    <location>
        <begin position="865"/>
        <end position="901"/>
    </location>
</feature>
<feature type="compositionally biased region" description="Basic and acidic residues" evidence="19">
    <location>
        <begin position="965"/>
        <end position="990"/>
    </location>
</feature>
<dbReference type="GO" id="GO:0005634">
    <property type="term" value="C:nucleus"/>
    <property type="evidence" value="ECO:0007669"/>
    <property type="project" value="UniProtKB-SubCell"/>
</dbReference>
<keyword evidence="5" id="KW-0547">Nucleotide-binding</keyword>
<comment type="function">
    <text evidence="13">ATP-dependent RNA helicase that binds to partially double-stranded RNAs (dsRNAs) in order to unwind RNA secondary structures. Unwinding is promoted in the presence of single-strand binding proteins. Also mediates RNA duplex formation thereby displacing the single-strand RNA binding protein. ATP and ADP modulate its activity: ATP binding and hydrolysis by DDX42 triggers RNA strand separation, whereas the ADP-bound form of the protein triggers annealing of complementary RNA strands. Required for assembly of the 17S U2 SnRNP complex of the spliceosome, a large ribonucleoprotein complex that removes introns from transcribed pre-mRNAs: DDX42 associates transiently with the SF3B subcomplex of the 17S U2 SnRNP complex and is released after fulfilling its role in the assembly of 17S U2 SnRNP. Involved in the survival of cells by interacting with TP53BP2 and thereby counteracting the apoptosis-stimulating activity of TP53BP2. Relocalizes TP53BP2 to the cytoplasm.</text>
</comment>
<dbReference type="FunFam" id="3.40.50.300:FF:000524">
    <property type="entry name" value="ATP-dependent RNA helicase DDX42"/>
    <property type="match status" value="1"/>
</dbReference>
<evidence type="ECO:0000256" key="19">
    <source>
        <dbReference type="SAM" id="MobiDB-lite"/>
    </source>
</evidence>
<evidence type="ECO:0000256" key="14">
    <source>
        <dbReference type="ARBA" id="ARBA00061633"/>
    </source>
</evidence>
<dbReference type="InterPro" id="IPR014001">
    <property type="entry name" value="Helicase_ATP-bd"/>
</dbReference>
<reference evidence="23 24" key="1">
    <citation type="submission" date="2013-11" db="EMBL/GenBank/DDBJ databases">
        <title>The Damaraland mole rat (Fukomys damarensis) genome and evolution of African mole rats.</title>
        <authorList>
            <person name="Gladyshev V.N."/>
            <person name="Fang X."/>
        </authorList>
    </citation>
    <scope>NUCLEOTIDE SEQUENCE [LARGE SCALE GENOMIC DNA]</scope>
    <source>
        <tissue evidence="23">Liver</tissue>
    </source>
</reference>
<dbReference type="CDD" id="cd18787">
    <property type="entry name" value="SF2_C_DEAD"/>
    <property type="match status" value="1"/>
</dbReference>
<gene>
    <name evidence="23" type="ORF">H920_20515</name>
</gene>
<dbReference type="STRING" id="885580.ENSFDAP00000013174"/>
<evidence type="ECO:0000259" key="20">
    <source>
        <dbReference type="PROSITE" id="PS51192"/>
    </source>
</evidence>
<dbReference type="InterPro" id="IPR027417">
    <property type="entry name" value="P-loop_NTPase"/>
</dbReference>
<dbReference type="PROSITE" id="PS00039">
    <property type="entry name" value="DEAD_ATP_HELICASE"/>
    <property type="match status" value="1"/>
</dbReference>
<dbReference type="SMART" id="SM00487">
    <property type="entry name" value="DEXDc"/>
    <property type="match status" value="1"/>
</dbReference>
<evidence type="ECO:0000256" key="1">
    <source>
        <dbReference type="ARBA" id="ARBA00004123"/>
    </source>
</evidence>
<dbReference type="Gene3D" id="3.40.50.300">
    <property type="entry name" value="P-loop containing nucleotide triphosphate hydrolases"/>
    <property type="match status" value="2"/>
</dbReference>
<dbReference type="Pfam" id="PF00271">
    <property type="entry name" value="Helicase_C"/>
    <property type="match status" value="1"/>
</dbReference>
<name>A0A091CL56_FUKDA</name>
<keyword evidence="7 23" id="KW-0347">Helicase</keyword>
<keyword evidence="11" id="KW-0539">Nucleus</keyword>
<evidence type="ECO:0000256" key="5">
    <source>
        <dbReference type="ARBA" id="ARBA00022741"/>
    </source>
</evidence>
<accession>A0A091CL56</accession>
<dbReference type="InterPro" id="IPR001650">
    <property type="entry name" value="Helicase_C-like"/>
</dbReference>
<evidence type="ECO:0000256" key="18">
    <source>
        <dbReference type="PROSITE-ProRule" id="PRU00552"/>
    </source>
</evidence>
<feature type="domain" description="Helicase C-terminal" evidence="21">
    <location>
        <begin position="631"/>
        <end position="776"/>
    </location>
</feature>
<feature type="region of interest" description="Disordered" evidence="19">
    <location>
        <begin position="1"/>
        <end position="23"/>
    </location>
</feature>
<comment type="similarity">
    <text evidence="14">Belongs to the DEAD box helicase family. DDX42 subfamily.</text>
</comment>
<evidence type="ECO:0000256" key="16">
    <source>
        <dbReference type="ARBA" id="ARBA00068282"/>
    </source>
</evidence>
<keyword evidence="9" id="KW-0694">RNA-binding</keyword>
<dbReference type="InterPro" id="IPR000629">
    <property type="entry name" value="RNA-helicase_DEAD-box_CS"/>
</dbReference>
<evidence type="ECO:0000256" key="11">
    <source>
        <dbReference type="ARBA" id="ARBA00023242"/>
    </source>
</evidence>
<feature type="compositionally biased region" description="Acidic residues" evidence="19">
    <location>
        <begin position="221"/>
        <end position="230"/>
    </location>
</feature>
<evidence type="ECO:0000259" key="21">
    <source>
        <dbReference type="PROSITE" id="PS51194"/>
    </source>
</evidence>
<dbReference type="GO" id="GO:0003724">
    <property type="term" value="F:RNA helicase activity"/>
    <property type="evidence" value="ECO:0007669"/>
    <property type="project" value="UniProtKB-EC"/>
</dbReference>
<dbReference type="InterPro" id="IPR011545">
    <property type="entry name" value="DEAD/DEAH_box_helicase_dom"/>
</dbReference>
<evidence type="ECO:0000256" key="4">
    <source>
        <dbReference type="ARBA" id="ARBA00022490"/>
    </source>
</evidence>
<dbReference type="PROSITE" id="PS51194">
    <property type="entry name" value="HELICASE_CTER"/>
    <property type="match status" value="1"/>
</dbReference>
<comment type="subunit">
    <text evidence="15">Transient component of the SF3B subcomplex of the 17S U2 SnRNP complex. Interacts (via the C-terminus) with TP53BP2; the interaction is not inhibitied by TP53BP2 ubiquitination and is independent of p53/TP53.</text>
</comment>
<dbReference type="eggNOG" id="KOG0339">
    <property type="taxonomic scope" value="Eukaryota"/>
</dbReference>
<dbReference type="EC" id="3.6.4.13" evidence="3"/>
<dbReference type="PANTHER" id="PTHR47958">
    <property type="entry name" value="ATP-DEPENDENT RNA HELICASE DBP3"/>
    <property type="match status" value="1"/>
</dbReference>
<evidence type="ECO:0000256" key="8">
    <source>
        <dbReference type="ARBA" id="ARBA00022840"/>
    </source>
</evidence>
<feature type="compositionally biased region" description="Polar residues" evidence="19">
    <location>
        <begin position="875"/>
        <end position="898"/>
    </location>
</feature>
<proteinExistence type="inferred from homology"/>
<evidence type="ECO:0000256" key="9">
    <source>
        <dbReference type="ARBA" id="ARBA00022884"/>
    </source>
</evidence>
<feature type="compositionally biased region" description="Basic and acidic residues" evidence="19">
    <location>
        <begin position="999"/>
        <end position="1063"/>
    </location>
</feature>
<evidence type="ECO:0000256" key="10">
    <source>
        <dbReference type="ARBA" id="ARBA00023054"/>
    </source>
</evidence>
<evidence type="ECO:0000313" key="24">
    <source>
        <dbReference type="Proteomes" id="UP000028990"/>
    </source>
</evidence>
<evidence type="ECO:0000256" key="17">
    <source>
        <dbReference type="ARBA" id="ARBA00075438"/>
    </source>
</evidence>
<keyword evidence="6" id="KW-0378">Hydrolase</keyword>
<feature type="region of interest" description="Disordered" evidence="19">
    <location>
        <begin position="221"/>
        <end position="261"/>
    </location>
</feature>
<keyword evidence="24" id="KW-1185">Reference proteome</keyword>
<keyword evidence="10" id="KW-0175">Coiled coil</keyword>
<evidence type="ECO:0000313" key="23">
    <source>
        <dbReference type="EMBL" id="KFO18063.1"/>
    </source>
</evidence>
<evidence type="ECO:0000256" key="12">
    <source>
        <dbReference type="ARBA" id="ARBA00047984"/>
    </source>
</evidence>
<comment type="subcellular location">
    <subcellularLocation>
        <location evidence="2">Cytoplasm</location>
    </subcellularLocation>
    <subcellularLocation>
        <location evidence="1">Nucleus</location>
    </subcellularLocation>
</comment>
<dbReference type="PROSITE" id="PS51192">
    <property type="entry name" value="HELICASE_ATP_BIND_1"/>
    <property type="match status" value="1"/>
</dbReference>